<dbReference type="EMBL" id="JAYJJT010000003">
    <property type="protein sequence ID" value="MEB3048916.1"/>
    <property type="molecule type" value="Genomic_DNA"/>
</dbReference>
<name>A0ABU5YFT8_9MYCO</name>
<gene>
    <name evidence="1" type="ORF">KV112_04030</name>
</gene>
<reference evidence="1 2" key="1">
    <citation type="submission" date="2023-12" db="EMBL/GenBank/DDBJ databases">
        <title>Description of new species of Mycobacterium terrae complex isolated from sewage at the Sao Paulo Zoological Park Foundation in Brazil.</title>
        <authorList>
            <person name="Romagnoli C.L."/>
            <person name="Conceicao E.C."/>
            <person name="Machado E."/>
            <person name="Barreto L.B.P.F."/>
            <person name="Sharma A."/>
            <person name="Silva N.M."/>
            <person name="Marques L.E."/>
            <person name="Juliana M.A."/>
            <person name="Lourenco M.C.S."/>
            <person name="Digiampietri L.A."/>
            <person name="Suffys P.N."/>
            <person name="Viana-Niero C."/>
        </authorList>
    </citation>
    <scope>NUCLEOTIDE SEQUENCE [LARGE SCALE GENOMIC DNA]</scope>
    <source>
        <strain evidence="1 2">MYC123</strain>
    </source>
</reference>
<sequence length="260" mass="29398">MGHNQQAYLPEIRQLLILGLLKHAGRNGMRPSHLRDRLWYYDCYPGRNDGALHRRFSEDMKALRGAGLIAYNNLHESSTVKLAVPQKDRSMFLRISEHNALFNARQRMGWRSVPSPMLVDSGAPKLDLVVRAVRLMEEGTVDVSAIADMLNVRPTKVRELMNRLDGVRPESELLTELVKIERDDAGARPTAGHVRLGEDDAPLEGRGLDEIGLFAYSRAEIDDRLALIDAALNHADTPEVDIRPLRKAREKLQRWSQKLG</sequence>
<comment type="caution">
    <text evidence="1">The sequence shown here is derived from an EMBL/GenBank/DDBJ whole genome shotgun (WGS) entry which is preliminary data.</text>
</comment>
<evidence type="ECO:0000313" key="2">
    <source>
        <dbReference type="Proteomes" id="UP001299046"/>
    </source>
</evidence>
<organism evidence="1 2">
    <name type="scientific">[Mycobacterium] zoologicum</name>
    <dbReference type="NCBI Taxonomy" id="2872311"/>
    <lineage>
        <taxon>Bacteria</taxon>
        <taxon>Bacillati</taxon>
        <taxon>Actinomycetota</taxon>
        <taxon>Actinomycetes</taxon>
        <taxon>Mycobacteriales</taxon>
        <taxon>Mycobacteriaceae</taxon>
        <taxon>Mycolicibacter</taxon>
    </lineage>
</organism>
<dbReference type="Proteomes" id="UP001299046">
    <property type="component" value="Unassembled WGS sequence"/>
</dbReference>
<evidence type="ECO:0000313" key="1">
    <source>
        <dbReference type="EMBL" id="MEB3048916.1"/>
    </source>
</evidence>
<evidence type="ECO:0008006" key="3">
    <source>
        <dbReference type="Google" id="ProtNLM"/>
    </source>
</evidence>
<keyword evidence="2" id="KW-1185">Reference proteome</keyword>
<dbReference type="RefSeq" id="WP_224861775.1">
    <property type="nucleotide sequence ID" value="NZ_JAYJJT010000003.1"/>
</dbReference>
<protein>
    <recommendedName>
        <fullName evidence="3">WYL domain-containing protein</fullName>
    </recommendedName>
</protein>
<proteinExistence type="predicted"/>
<accession>A0ABU5YFT8</accession>